<name>A0A6J5NSC6_9CAUD</name>
<gene>
    <name evidence="1" type="ORF">UFOVP694_132</name>
</gene>
<accession>A0A6J5NSC6</accession>
<sequence length="69" mass="7574">MIDARGIPTCECPSCGGTLFRALVSFDISTYMVGMYHLDIQCHDCGTMCTAPTPLDHPENPSKDYGMKE</sequence>
<dbReference type="EMBL" id="LR796651">
    <property type="protein sequence ID" value="CAB4158064.1"/>
    <property type="molecule type" value="Genomic_DNA"/>
</dbReference>
<evidence type="ECO:0000313" key="1">
    <source>
        <dbReference type="EMBL" id="CAB4158064.1"/>
    </source>
</evidence>
<proteinExistence type="predicted"/>
<reference evidence="1" key="1">
    <citation type="submission" date="2020-04" db="EMBL/GenBank/DDBJ databases">
        <authorList>
            <person name="Chiriac C."/>
            <person name="Salcher M."/>
            <person name="Ghai R."/>
            <person name="Kavagutti S V."/>
        </authorList>
    </citation>
    <scope>NUCLEOTIDE SEQUENCE</scope>
</reference>
<organism evidence="1">
    <name type="scientific">uncultured Caudovirales phage</name>
    <dbReference type="NCBI Taxonomy" id="2100421"/>
    <lineage>
        <taxon>Viruses</taxon>
        <taxon>Duplodnaviria</taxon>
        <taxon>Heunggongvirae</taxon>
        <taxon>Uroviricota</taxon>
        <taxon>Caudoviricetes</taxon>
        <taxon>Peduoviridae</taxon>
        <taxon>Maltschvirus</taxon>
        <taxon>Maltschvirus maltsch</taxon>
    </lineage>
</organism>
<protein>
    <submittedName>
        <fullName evidence="1">Uncharacterized protein</fullName>
    </submittedName>
</protein>